<dbReference type="VEuPathDB" id="FungiDB:A1Q1_00550"/>
<dbReference type="OrthoDB" id="5307922at2759"/>
<dbReference type="InterPro" id="IPR011042">
    <property type="entry name" value="6-blade_b-propeller_TolB-like"/>
</dbReference>
<organism evidence="1 2">
    <name type="scientific">Trichosporon asahii var. asahii (strain ATCC 90039 / CBS 2479 / JCM 2466 / KCTC 7840 / NBRC 103889/ NCYC 2677 / UAMH 7654)</name>
    <name type="common">Yeast</name>
    <dbReference type="NCBI Taxonomy" id="1186058"/>
    <lineage>
        <taxon>Eukaryota</taxon>
        <taxon>Fungi</taxon>
        <taxon>Dikarya</taxon>
        <taxon>Basidiomycota</taxon>
        <taxon>Agaricomycotina</taxon>
        <taxon>Tremellomycetes</taxon>
        <taxon>Trichosporonales</taxon>
        <taxon>Trichosporonaceae</taxon>
        <taxon>Trichosporon</taxon>
    </lineage>
</organism>
<proteinExistence type="predicted"/>
<dbReference type="Proteomes" id="UP000002748">
    <property type="component" value="Unassembled WGS sequence"/>
</dbReference>
<accession>J5R0M6</accession>
<sequence>MAAQLARAGLFAIISYLAQSAFHRGKTLGAVRLALGTETNFHPSANEVKIIPDTINCEDLHVHQGLIFAACQEKDGTRKGWFPALHNFKDPSQAIYGNLRIIDPETDTAIPLKIEGFGNRAFTTHGIDVVADPHNKAAVFIHAVNHAPNTDPEGPAAASRVEIFHYVLGSGSAQWVRTVAVPVITTPNDIFSVSPSEFFVTNDHHYRDGPMRLVEDLGTRQVAAWSSIAHCDADLDYTDDVGVNYKLALEHKLHNNNGLGHGPDGTVIINDAAGGAMYFAKIGEDDQLQLLPGEIQLPSTIDNPFWFADPYPEVSHDASGAVNAGLQHAITMAKTLQEDGDIASVVYLSKGTPGAPAKEWNTTRLFADDGSKLNSASAAVLVAIDPKTNGGKKQAKLYASGFASKGVLSTVVDL</sequence>
<dbReference type="RefSeq" id="XP_014181340.1">
    <property type="nucleotide sequence ID" value="XM_014325865.1"/>
</dbReference>
<dbReference type="InterPro" id="IPR051288">
    <property type="entry name" value="Serum_paraoxonase/arylesterase"/>
</dbReference>
<dbReference type="Gene3D" id="2.120.10.30">
    <property type="entry name" value="TolB, C-terminal domain"/>
    <property type="match status" value="1"/>
</dbReference>
<name>J5R0M6_TRIAS</name>
<dbReference type="AlphaFoldDB" id="J5R0M6"/>
<evidence type="ECO:0000313" key="2">
    <source>
        <dbReference type="Proteomes" id="UP000002748"/>
    </source>
</evidence>
<gene>
    <name evidence="1" type="ORF">A1Q1_00550</name>
</gene>
<reference evidence="1 2" key="1">
    <citation type="journal article" date="2012" name="Eukaryot. Cell">
        <title>Draft genome sequence of CBS 2479, the standard type strain of Trichosporon asahii.</title>
        <authorList>
            <person name="Yang R.Y."/>
            <person name="Li H.T."/>
            <person name="Zhu H."/>
            <person name="Zhou G.P."/>
            <person name="Wang M."/>
            <person name="Wang L."/>
        </authorList>
    </citation>
    <scope>NUCLEOTIDE SEQUENCE [LARGE SCALE GENOMIC DNA]</scope>
    <source>
        <strain evidence="2">ATCC 90039 / CBS 2479 / JCM 2466 / KCTC 7840 / NCYC 2677 / UAMH 7654</strain>
    </source>
</reference>
<dbReference type="HOGENOM" id="CLU_033924_0_0_1"/>
<comment type="caution">
    <text evidence="1">The sequence shown here is derived from an EMBL/GenBank/DDBJ whole genome shotgun (WGS) entry which is preliminary data.</text>
</comment>
<protein>
    <submittedName>
        <fullName evidence="1">Serum paraoxonase/arylesterase family protein</fullName>
    </submittedName>
</protein>
<dbReference type="PANTHER" id="PTHR11799:SF12">
    <property type="entry name" value="PARAOXONASE-RELATED"/>
    <property type="match status" value="1"/>
</dbReference>
<dbReference type="KEGG" id="tasa:A1Q1_00550"/>
<dbReference type="EMBL" id="ALBS01000126">
    <property type="protein sequence ID" value="EJT50083.1"/>
    <property type="molecule type" value="Genomic_DNA"/>
</dbReference>
<dbReference type="GeneID" id="25984064"/>
<evidence type="ECO:0000313" key="1">
    <source>
        <dbReference type="EMBL" id="EJT50083.1"/>
    </source>
</evidence>
<dbReference type="SUPFAM" id="SSF63829">
    <property type="entry name" value="Calcium-dependent phosphotriesterase"/>
    <property type="match status" value="1"/>
</dbReference>
<dbReference type="PANTHER" id="PTHR11799">
    <property type="entry name" value="PARAOXONASE"/>
    <property type="match status" value="1"/>
</dbReference>